<dbReference type="InterPro" id="IPR031009">
    <property type="entry name" value="Tcm_partner"/>
</dbReference>
<name>A0A6B1G6S4_9CHLR</name>
<evidence type="ECO:0000313" key="1">
    <source>
        <dbReference type="EMBL" id="MYH61814.1"/>
    </source>
</evidence>
<gene>
    <name evidence="1" type="primary">tcmP</name>
    <name evidence="1" type="ORF">F4148_08625</name>
</gene>
<organism evidence="1">
    <name type="scientific">Caldilineaceae bacterium SB0675_bin_29</name>
    <dbReference type="NCBI Taxonomy" id="2605266"/>
    <lineage>
        <taxon>Bacteria</taxon>
        <taxon>Bacillati</taxon>
        <taxon>Chloroflexota</taxon>
        <taxon>Caldilineae</taxon>
        <taxon>Caldilineales</taxon>
        <taxon>Caldilineaceae</taxon>
    </lineage>
</organism>
<protein>
    <submittedName>
        <fullName evidence="1">Three-Cys-motif partner protein TcmP</fullName>
    </submittedName>
</protein>
<dbReference type="NCBIfam" id="TIGR04474">
    <property type="entry name" value="tcm_partner"/>
    <property type="match status" value="1"/>
</dbReference>
<accession>A0A6B1G6S4</accession>
<dbReference type="AlphaFoldDB" id="A0A6B1G6S4"/>
<reference evidence="1" key="1">
    <citation type="submission" date="2019-09" db="EMBL/GenBank/DDBJ databases">
        <title>Characterisation of the sponge microbiome using genome-centric metagenomics.</title>
        <authorList>
            <person name="Engelberts J.P."/>
            <person name="Robbins S.J."/>
            <person name="De Goeij J.M."/>
            <person name="Aranda M."/>
            <person name="Bell S.C."/>
            <person name="Webster N.S."/>
        </authorList>
    </citation>
    <scope>NUCLEOTIDE SEQUENCE</scope>
    <source>
        <strain evidence="1">SB0675_bin_29</strain>
    </source>
</reference>
<sequence>MPSKTTTWQLEDHTLGKHRVLRNYMDAWLPKMLQYRRQVLFIDGFAGPGEYRDGEDGSPIIALKSLIEHSANKRMRGQINFVFIEKELDRKEHLEKTIEPYFPTLPKYCNVRVVHSTFVARMTMILDWFDSRKQTLPPSFVMIDPFGVSDIPMSVIGRIMANPSTEVYISFMYEAINRFRSHPNFERHLDDLFGCYEWRQGLDIPEGRERKNFFYALYEESLRKAGANFVLLFELYRNERLVYAIFFATQRLEGCDVMKRAMWETAPFGDFKFRSGTANQLTLGLEPTSFTPLSEALQDEFGQKGWVNIEEAEEFVMSDKTEFHTGHLKRKTLLPMERGGE</sequence>
<proteinExistence type="predicted"/>
<comment type="caution">
    <text evidence="1">The sequence shown here is derived from an EMBL/GenBank/DDBJ whole genome shotgun (WGS) entry which is preliminary data.</text>
</comment>
<dbReference type="EMBL" id="VYDA01000324">
    <property type="protein sequence ID" value="MYH61814.1"/>
    <property type="molecule type" value="Genomic_DNA"/>
</dbReference>